<accession>A0A453HE62</accession>
<dbReference type="EnsemblPlants" id="AET4Gv20164600.18">
    <property type="protein sequence ID" value="AET4Gv20164600.18"/>
    <property type="gene ID" value="AET4Gv20164600"/>
</dbReference>
<dbReference type="AlphaFoldDB" id="A0A453HE62"/>
<evidence type="ECO:0000313" key="2">
    <source>
        <dbReference type="EnsemblPlants" id="AET4Gv20164600.18"/>
    </source>
</evidence>
<sequence length="113" mass="12254">TFEMERTSLWSRLDMLLDIEGFGAGCIFYDRLVMHGFECCSTGGVQEPPATPSPSSSGLNAAADASGSLEGIGDDAHKAVVKADLKEYMWPPLYGQSFCRLSVSVICRWVRSA</sequence>
<dbReference type="Gramene" id="AET4Gv20164600.18">
    <property type="protein sequence ID" value="AET4Gv20164600.18"/>
    <property type="gene ID" value="AET4Gv20164600"/>
</dbReference>
<reference evidence="3" key="1">
    <citation type="journal article" date="2014" name="Science">
        <title>Ancient hybridizations among the ancestral genomes of bread wheat.</title>
        <authorList>
            <consortium name="International Wheat Genome Sequencing Consortium,"/>
            <person name="Marcussen T."/>
            <person name="Sandve S.R."/>
            <person name="Heier L."/>
            <person name="Spannagl M."/>
            <person name="Pfeifer M."/>
            <person name="Jakobsen K.S."/>
            <person name="Wulff B.B."/>
            <person name="Steuernagel B."/>
            <person name="Mayer K.F."/>
            <person name="Olsen O.A."/>
        </authorList>
    </citation>
    <scope>NUCLEOTIDE SEQUENCE [LARGE SCALE GENOMIC DNA]</scope>
    <source>
        <strain evidence="3">cv. AL8/78</strain>
    </source>
</reference>
<reference evidence="3" key="2">
    <citation type="journal article" date="2017" name="Nat. Plants">
        <title>The Aegilops tauschii genome reveals multiple impacts of transposons.</title>
        <authorList>
            <person name="Zhao G."/>
            <person name="Zou C."/>
            <person name="Li K."/>
            <person name="Wang K."/>
            <person name="Li T."/>
            <person name="Gao L."/>
            <person name="Zhang X."/>
            <person name="Wang H."/>
            <person name="Yang Z."/>
            <person name="Liu X."/>
            <person name="Jiang W."/>
            <person name="Mao L."/>
            <person name="Kong X."/>
            <person name="Jiao Y."/>
            <person name="Jia J."/>
        </authorList>
    </citation>
    <scope>NUCLEOTIDE SEQUENCE [LARGE SCALE GENOMIC DNA]</scope>
    <source>
        <strain evidence="3">cv. AL8/78</strain>
    </source>
</reference>
<feature type="region of interest" description="Disordered" evidence="1">
    <location>
        <begin position="45"/>
        <end position="66"/>
    </location>
</feature>
<protein>
    <submittedName>
        <fullName evidence="2">Uncharacterized protein</fullName>
    </submittedName>
</protein>
<reference evidence="2" key="4">
    <citation type="submission" date="2019-03" db="UniProtKB">
        <authorList>
            <consortium name="EnsemblPlants"/>
        </authorList>
    </citation>
    <scope>IDENTIFICATION</scope>
</reference>
<keyword evidence="3" id="KW-1185">Reference proteome</keyword>
<reference evidence="2" key="3">
    <citation type="journal article" date="2017" name="Nature">
        <title>Genome sequence of the progenitor of the wheat D genome Aegilops tauschii.</title>
        <authorList>
            <person name="Luo M.C."/>
            <person name="Gu Y.Q."/>
            <person name="Puiu D."/>
            <person name="Wang H."/>
            <person name="Twardziok S.O."/>
            <person name="Deal K.R."/>
            <person name="Huo N."/>
            <person name="Zhu T."/>
            <person name="Wang L."/>
            <person name="Wang Y."/>
            <person name="McGuire P.E."/>
            <person name="Liu S."/>
            <person name="Long H."/>
            <person name="Ramasamy R.K."/>
            <person name="Rodriguez J.C."/>
            <person name="Van S.L."/>
            <person name="Yuan L."/>
            <person name="Wang Z."/>
            <person name="Xia Z."/>
            <person name="Xiao L."/>
            <person name="Anderson O.D."/>
            <person name="Ouyang S."/>
            <person name="Liang Y."/>
            <person name="Zimin A.V."/>
            <person name="Pertea G."/>
            <person name="Qi P."/>
            <person name="Bennetzen J.L."/>
            <person name="Dai X."/>
            <person name="Dawson M.W."/>
            <person name="Muller H.G."/>
            <person name="Kugler K."/>
            <person name="Rivarola-Duarte L."/>
            <person name="Spannagl M."/>
            <person name="Mayer K.F.X."/>
            <person name="Lu F.H."/>
            <person name="Bevan M.W."/>
            <person name="Leroy P."/>
            <person name="Li P."/>
            <person name="You F.M."/>
            <person name="Sun Q."/>
            <person name="Liu Z."/>
            <person name="Lyons E."/>
            <person name="Wicker T."/>
            <person name="Salzberg S.L."/>
            <person name="Devos K.M."/>
            <person name="Dvorak J."/>
        </authorList>
    </citation>
    <scope>NUCLEOTIDE SEQUENCE [LARGE SCALE GENOMIC DNA]</scope>
    <source>
        <strain evidence="2">cv. AL8/78</strain>
    </source>
</reference>
<reference evidence="2" key="5">
    <citation type="journal article" date="2021" name="G3 (Bethesda)">
        <title>Aegilops tauschii genome assembly Aet v5.0 features greater sequence contiguity and improved annotation.</title>
        <authorList>
            <person name="Wang L."/>
            <person name="Zhu T."/>
            <person name="Rodriguez J.C."/>
            <person name="Deal K.R."/>
            <person name="Dubcovsky J."/>
            <person name="McGuire P.E."/>
            <person name="Lux T."/>
            <person name="Spannagl M."/>
            <person name="Mayer K.F.X."/>
            <person name="Baldrich P."/>
            <person name="Meyers B.C."/>
            <person name="Huo N."/>
            <person name="Gu Y.Q."/>
            <person name="Zhou H."/>
            <person name="Devos K.M."/>
            <person name="Bennetzen J.L."/>
            <person name="Unver T."/>
            <person name="Budak H."/>
            <person name="Gulick P.J."/>
            <person name="Galiba G."/>
            <person name="Kalapos B."/>
            <person name="Nelson D.R."/>
            <person name="Li P."/>
            <person name="You F.M."/>
            <person name="Luo M.C."/>
            <person name="Dvorak J."/>
        </authorList>
    </citation>
    <scope>NUCLEOTIDE SEQUENCE [LARGE SCALE GENOMIC DNA]</scope>
    <source>
        <strain evidence="2">cv. AL8/78</strain>
    </source>
</reference>
<evidence type="ECO:0000313" key="3">
    <source>
        <dbReference type="Proteomes" id="UP000015105"/>
    </source>
</evidence>
<name>A0A453HE62_AEGTS</name>
<evidence type="ECO:0000256" key="1">
    <source>
        <dbReference type="SAM" id="MobiDB-lite"/>
    </source>
</evidence>
<proteinExistence type="predicted"/>
<dbReference type="Proteomes" id="UP000015105">
    <property type="component" value="Chromosome 4D"/>
</dbReference>
<organism evidence="2 3">
    <name type="scientific">Aegilops tauschii subsp. strangulata</name>
    <name type="common">Goatgrass</name>
    <dbReference type="NCBI Taxonomy" id="200361"/>
    <lineage>
        <taxon>Eukaryota</taxon>
        <taxon>Viridiplantae</taxon>
        <taxon>Streptophyta</taxon>
        <taxon>Embryophyta</taxon>
        <taxon>Tracheophyta</taxon>
        <taxon>Spermatophyta</taxon>
        <taxon>Magnoliopsida</taxon>
        <taxon>Liliopsida</taxon>
        <taxon>Poales</taxon>
        <taxon>Poaceae</taxon>
        <taxon>BOP clade</taxon>
        <taxon>Pooideae</taxon>
        <taxon>Triticodae</taxon>
        <taxon>Triticeae</taxon>
        <taxon>Triticinae</taxon>
        <taxon>Aegilops</taxon>
    </lineage>
</organism>